<dbReference type="InterPro" id="IPR036873">
    <property type="entry name" value="Rhodanese-like_dom_sf"/>
</dbReference>
<comment type="caution">
    <text evidence="3">The sequence shown here is derived from an EMBL/GenBank/DDBJ whole genome shotgun (WGS) entry which is preliminary data.</text>
</comment>
<feature type="signal peptide" evidence="1">
    <location>
        <begin position="1"/>
        <end position="20"/>
    </location>
</feature>
<dbReference type="EMBL" id="JAUHLI010000017">
    <property type="protein sequence ID" value="MEE2002842.1"/>
    <property type="molecule type" value="Genomic_DNA"/>
</dbReference>
<dbReference type="SMART" id="SM00450">
    <property type="entry name" value="RHOD"/>
    <property type="match status" value="1"/>
</dbReference>
<evidence type="ECO:0000256" key="1">
    <source>
        <dbReference type="SAM" id="SignalP"/>
    </source>
</evidence>
<reference evidence="3 4" key="1">
    <citation type="submission" date="2023-07" db="EMBL/GenBank/DDBJ databases">
        <title>Alkalimonas sp., MEB108 novel, alkaliphilic bacterium isolated from Lonar Lake, India.</title>
        <authorList>
            <person name="Joshi A."/>
            <person name="Thite S."/>
        </authorList>
    </citation>
    <scope>NUCLEOTIDE SEQUENCE [LARGE SCALE GENOMIC DNA]</scope>
    <source>
        <strain evidence="3 4">MEB108</strain>
    </source>
</reference>
<evidence type="ECO:0000313" key="4">
    <source>
        <dbReference type="Proteomes" id="UP001336314"/>
    </source>
</evidence>
<feature type="domain" description="Rhodanese" evidence="2">
    <location>
        <begin position="52"/>
        <end position="169"/>
    </location>
</feature>
<organism evidence="3 4">
    <name type="scientific">Alkalimonas cellulosilytica</name>
    <dbReference type="NCBI Taxonomy" id="3058395"/>
    <lineage>
        <taxon>Bacteria</taxon>
        <taxon>Pseudomonadati</taxon>
        <taxon>Pseudomonadota</taxon>
        <taxon>Gammaproteobacteria</taxon>
        <taxon>Alkalimonas</taxon>
    </lineage>
</organism>
<keyword evidence="4" id="KW-1185">Reference proteome</keyword>
<dbReference type="Proteomes" id="UP001336314">
    <property type="component" value="Unassembled WGS sequence"/>
</dbReference>
<feature type="chain" id="PRO_5047181168" evidence="1">
    <location>
        <begin position="21"/>
        <end position="203"/>
    </location>
</feature>
<accession>A0ABU7JA32</accession>
<sequence>MKFFQSLAMLACLVSGAVFAATGNPVASSKDPSQSSLGLYVTAKEAYAMLEQDPKAVLVDVRDPVEIKFTGFATPTKIHVPWLLTDTSRLNADQQTWPMQPNPQFDQQLLSRLQQLGVQKDDAIILICRSGATRSAPAVDRLAGYGYHNVWSVTDGFEGNTLPEGPSKGVRALDGWRNSGLPWSYRVPADVAWTAPTAETAQH</sequence>
<dbReference type="RefSeq" id="WP_330129887.1">
    <property type="nucleotide sequence ID" value="NZ_JAUHLI010000017.1"/>
</dbReference>
<dbReference type="Gene3D" id="3.40.250.10">
    <property type="entry name" value="Rhodanese-like domain"/>
    <property type="match status" value="1"/>
</dbReference>
<gene>
    <name evidence="3" type="ORF">QWY20_15380</name>
</gene>
<dbReference type="InterPro" id="IPR001763">
    <property type="entry name" value="Rhodanese-like_dom"/>
</dbReference>
<dbReference type="PROSITE" id="PS50206">
    <property type="entry name" value="RHODANESE_3"/>
    <property type="match status" value="1"/>
</dbReference>
<evidence type="ECO:0000259" key="2">
    <source>
        <dbReference type="PROSITE" id="PS50206"/>
    </source>
</evidence>
<name>A0ABU7JA32_9GAMM</name>
<evidence type="ECO:0000313" key="3">
    <source>
        <dbReference type="EMBL" id="MEE2002842.1"/>
    </source>
</evidence>
<protein>
    <submittedName>
        <fullName evidence="3">Rhodanese-like domain-containing protein</fullName>
    </submittedName>
</protein>
<dbReference type="SUPFAM" id="SSF52821">
    <property type="entry name" value="Rhodanese/Cell cycle control phosphatase"/>
    <property type="match status" value="1"/>
</dbReference>
<keyword evidence="1" id="KW-0732">Signal</keyword>
<dbReference type="Pfam" id="PF00581">
    <property type="entry name" value="Rhodanese"/>
    <property type="match status" value="1"/>
</dbReference>
<proteinExistence type="predicted"/>